<dbReference type="Proteomes" id="UP000249218">
    <property type="component" value="Unassembled WGS sequence"/>
</dbReference>
<dbReference type="OrthoDB" id="7166767at2759"/>
<evidence type="ECO:0000313" key="2">
    <source>
        <dbReference type="EMBL" id="PZC76133.1"/>
    </source>
</evidence>
<keyword evidence="3" id="KW-1185">Reference proteome</keyword>
<feature type="signal peptide" evidence="1">
    <location>
        <begin position="1"/>
        <end position="17"/>
    </location>
</feature>
<dbReference type="SUPFAM" id="SSF63829">
    <property type="entry name" value="Calcium-dependent phosphotriesterase"/>
    <property type="match status" value="1"/>
</dbReference>
<dbReference type="EMBL" id="KZ149968">
    <property type="protein sequence ID" value="PZC76133.1"/>
    <property type="molecule type" value="Genomic_DNA"/>
</dbReference>
<sequence>MFYKMFLLLFTTLIASAYTEKCIGIVFSNKCYGVDILKEGVNNIHQLALNDNDNTLYFTFDQIAKIPMRGLGFFNLDTKATGVIDGVRNATGVAIDQRRNRIYVGGADGLFFLNDNKVPEQLPVQDNIHYLFFKDIVYYVNRRREAYRFDYGMVTPLDEVKGIAVDKLIIDDEYNMFFLQNRKLSRVKLGTRAVNTHERYTVDAITTDFKYKPYISTTNGVYVYNKYKYALDKVSNIVDLRELVFNRQGEPIYVVVDNIVKLNNPIPYIRD</sequence>
<proteinExistence type="predicted"/>
<accession>A0A2W1BWL3</accession>
<gene>
    <name evidence="2" type="primary">HaOG205104</name>
    <name evidence="2" type="ORF">B5X24_HaOG205104</name>
</gene>
<evidence type="ECO:0008006" key="4">
    <source>
        <dbReference type="Google" id="ProtNLM"/>
    </source>
</evidence>
<dbReference type="AlphaFoldDB" id="A0A2W1BWL3"/>
<name>A0A2W1BWL3_HELAM</name>
<feature type="chain" id="PRO_5016072507" description="Ommochrome-binding protein" evidence="1">
    <location>
        <begin position="18"/>
        <end position="271"/>
    </location>
</feature>
<evidence type="ECO:0000256" key="1">
    <source>
        <dbReference type="SAM" id="SignalP"/>
    </source>
</evidence>
<keyword evidence="1" id="KW-0732">Signal</keyword>
<organism evidence="2 3">
    <name type="scientific">Helicoverpa armigera</name>
    <name type="common">Cotton bollworm</name>
    <name type="synonym">Heliothis armigera</name>
    <dbReference type="NCBI Taxonomy" id="29058"/>
    <lineage>
        <taxon>Eukaryota</taxon>
        <taxon>Metazoa</taxon>
        <taxon>Ecdysozoa</taxon>
        <taxon>Arthropoda</taxon>
        <taxon>Hexapoda</taxon>
        <taxon>Insecta</taxon>
        <taxon>Pterygota</taxon>
        <taxon>Neoptera</taxon>
        <taxon>Endopterygota</taxon>
        <taxon>Lepidoptera</taxon>
        <taxon>Glossata</taxon>
        <taxon>Ditrysia</taxon>
        <taxon>Noctuoidea</taxon>
        <taxon>Noctuidae</taxon>
        <taxon>Heliothinae</taxon>
        <taxon>Helicoverpa</taxon>
    </lineage>
</organism>
<evidence type="ECO:0000313" key="3">
    <source>
        <dbReference type="Proteomes" id="UP000249218"/>
    </source>
</evidence>
<reference evidence="2 3" key="1">
    <citation type="journal article" date="2017" name="BMC Biol.">
        <title>Genomic innovations, transcriptional plasticity and gene loss underlying the evolution and divergence of two highly polyphagous and invasive Helicoverpa pest species.</title>
        <authorList>
            <person name="Pearce S.L."/>
            <person name="Clarke D.F."/>
            <person name="East P.D."/>
            <person name="Elfekih S."/>
            <person name="Gordon K.H."/>
            <person name="Jermiin L.S."/>
            <person name="McGaughran A."/>
            <person name="Oakeshott J.G."/>
            <person name="Papanikolaou A."/>
            <person name="Perera O.P."/>
            <person name="Rane R.V."/>
            <person name="Richards S."/>
            <person name="Tay W.T."/>
            <person name="Walsh T.K."/>
            <person name="Anderson A."/>
            <person name="Anderson C.J."/>
            <person name="Asgari S."/>
            <person name="Board P.G."/>
            <person name="Bretschneider A."/>
            <person name="Campbell P.M."/>
            <person name="Chertemps T."/>
            <person name="Christeller J.T."/>
            <person name="Coppin C.W."/>
            <person name="Downes S.J."/>
            <person name="Duan G."/>
            <person name="Farnsworth C.A."/>
            <person name="Good R.T."/>
            <person name="Han L.B."/>
            <person name="Han Y.C."/>
            <person name="Hatje K."/>
            <person name="Horne I."/>
            <person name="Huang Y.P."/>
            <person name="Hughes D.S."/>
            <person name="Jacquin-Joly E."/>
            <person name="James W."/>
            <person name="Jhangiani S."/>
            <person name="Kollmar M."/>
            <person name="Kuwar S.S."/>
            <person name="Li S."/>
            <person name="Liu N.Y."/>
            <person name="Maibeche M.T."/>
            <person name="Miller J.R."/>
            <person name="Montagne N."/>
            <person name="Perry T."/>
            <person name="Qu J."/>
            <person name="Song S.V."/>
            <person name="Sutton G.G."/>
            <person name="Vogel H."/>
            <person name="Walenz B.P."/>
            <person name="Xu W."/>
            <person name="Zhang H.J."/>
            <person name="Zou Z."/>
            <person name="Batterham P."/>
            <person name="Edwards O.R."/>
            <person name="Feyereisen R."/>
            <person name="Gibbs R.A."/>
            <person name="Heckel D.G."/>
            <person name="McGrath A."/>
            <person name="Robin C."/>
            <person name="Scherer S.E."/>
            <person name="Worley K.C."/>
            <person name="Wu Y.D."/>
        </authorList>
    </citation>
    <scope>NUCLEOTIDE SEQUENCE [LARGE SCALE GENOMIC DNA]</scope>
    <source>
        <strain evidence="2">Harm_GR_Male_#8</strain>
        <tissue evidence="2">Whole organism</tissue>
    </source>
</reference>
<protein>
    <recommendedName>
        <fullName evidence="4">Ommochrome-binding protein</fullName>
    </recommendedName>
</protein>